<dbReference type="AlphaFoldDB" id="A0AAP0EP86"/>
<keyword evidence="1" id="KW-1133">Transmembrane helix</keyword>
<dbReference type="Proteomes" id="UP001417504">
    <property type="component" value="Unassembled WGS sequence"/>
</dbReference>
<evidence type="ECO:0000313" key="3">
    <source>
        <dbReference type="Proteomes" id="UP001417504"/>
    </source>
</evidence>
<gene>
    <name evidence="2" type="ORF">Sjap_022632</name>
</gene>
<keyword evidence="1" id="KW-0472">Membrane</keyword>
<feature type="transmembrane region" description="Helical" evidence="1">
    <location>
        <begin position="20"/>
        <end position="38"/>
    </location>
</feature>
<protein>
    <submittedName>
        <fullName evidence="2">Uncharacterized protein</fullName>
    </submittedName>
</protein>
<keyword evidence="1" id="KW-0812">Transmembrane</keyword>
<reference evidence="2 3" key="1">
    <citation type="submission" date="2024-01" db="EMBL/GenBank/DDBJ databases">
        <title>Genome assemblies of Stephania.</title>
        <authorList>
            <person name="Yang L."/>
        </authorList>
    </citation>
    <scope>NUCLEOTIDE SEQUENCE [LARGE SCALE GENOMIC DNA]</scope>
    <source>
        <strain evidence="2">QJT</strain>
        <tissue evidence="2">Leaf</tissue>
    </source>
</reference>
<organism evidence="2 3">
    <name type="scientific">Stephania japonica</name>
    <dbReference type="NCBI Taxonomy" id="461633"/>
    <lineage>
        <taxon>Eukaryota</taxon>
        <taxon>Viridiplantae</taxon>
        <taxon>Streptophyta</taxon>
        <taxon>Embryophyta</taxon>
        <taxon>Tracheophyta</taxon>
        <taxon>Spermatophyta</taxon>
        <taxon>Magnoliopsida</taxon>
        <taxon>Ranunculales</taxon>
        <taxon>Menispermaceae</taxon>
        <taxon>Menispermoideae</taxon>
        <taxon>Cissampelideae</taxon>
        <taxon>Stephania</taxon>
    </lineage>
</organism>
<accession>A0AAP0EP86</accession>
<sequence length="109" mass="12310">MQVDDEWAYIRTTPPLDSLFTIHFFFFSPLIFSSCLVSKKIHRGGAGQLKSSPKAPNLAETWVVCRRLFWYTTSVSTTPGAINTRHQVGVAVLISTLLEMGVLIKFWFS</sequence>
<evidence type="ECO:0000313" key="2">
    <source>
        <dbReference type="EMBL" id="KAK9097135.1"/>
    </source>
</evidence>
<keyword evidence="3" id="KW-1185">Reference proteome</keyword>
<dbReference type="EMBL" id="JBBNAE010000009">
    <property type="protein sequence ID" value="KAK9097135.1"/>
    <property type="molecule type" value="Genomic_DNA"/>
</dbReference>
<evidence type="ECO:0000256" key="1">
    <source>
        <dbReference type="SAM" id="Phobius"/>
    </source>
</evidence>
<comment type="caution">
    <text evidence="2">The sequence shown here is derived from an EMBL/GenBank/DDBJ whole genome shotgun (WGS) entry which is preliminary data.</text>
</comment>
<name>A0AAP0EP86_9MAGN</name>
<proteinExistence type="predicted"/>